<dbReference type="PANTHER" id="PTHR10342">
    <property type="entry name" value="ARYLSULFATASE"/>
    <property type="match status" value="1"/>
</dbReference>
<evidence type="ECO:0000256" key="2">
    <source>
        <dbReference type="ARBA" id="ARBA00022837"/>
    </source>
</evidence>
<keyword evidence="1" id="KW-0479">Metal-binding</keyword>
<keyword evidence="3" id="KW-0325">Glycoprotein</keyword>
<organism evidence="4">
    <name type="scientific">Rhizochromulina marina</name>
    <dbReference type="NCBI Taxonomy" id="1034831"/>
    <lineage>
        <taxon>Eukaryota</taxon>
        <taxon>Sar</taxon>
        <taxon>Stramenopiles</taxon>
        <taxon>Ochrophyta</taxon>
        <taxon>Dictyochophyceae</taxon>
        <taxon>Rhizochromulinales</taxon>
        <taxon>Rhizochromulina</taxon>
    </lineage>
</organism>
<evidence type="ECO:0000313" key="4">
    <source>
        <dbReference type="EMBL" id="CAD9687890.1"/>
    </source>
</evidence>
<accession>A0A7S2WH76</accession>
<dbReference type="AlphaFoldDB" id="A0A7S2WH76"/>
<dbReference type="InterPro" id="IPR047115">
    <property type="entry name" value="ARSB"/>
</dbReference>
<dbReference type="Gene3D" id="3.40.720.10">
    <property type="entry name" value="Alkaline Phosphatase, subunit A"/>
    <property type="match status" value="1"/>
</dbReference>
<dbReference type="EMBL" id="HBHJ01015888">
    <property type="protein sequence ID" value="CAD9687890.1"/>
    <property type="molecule type" value="Transcribed_RNA"/>
</dbReference>
<sequence>MADSGGSNWPLRGLKGTLWEGGMRVNALIRSSLVPASLRGSVYGNVFHASDWLPTIVQGILGRGDLLAKAENPLDGVNHWPALVKASSAVPRDRLVYNIDYDVSTGQVSGAIRIGDIKLIVNTVLENIFPVPKGDALQVQEAADDDASALDFMFNLTADPTESQDLRSSKPELFSHMLREFSQMQETMIADAFCGAADSAAANKVDAETQFIGPWIDDPYFKCPGEEKAGDALAHYNAILYLYNLVPRSKC</sequence>
<proteinExistence type="predicted"/>
<protein>
    <submittedName>
        <fullName evidence="4">Uncharacterized protein</fullName>
    </submittedName>
</protein>
<dbReference type="GO" id="GO:0008484">
    <property type="term" value="F:sulfuric ester hydrolase activity"/>
    <property type="evidence" value="ECO:0007669"/>
    <property type="project" value="InterPro"/>
</dbReference>
<dbReference type="SUPFAM" id="SSF53649">
    <property type="entry name" value="Alkaline phosphatase-like"/>
    <property type="match status" value="1"/>
</dbReference>
<gene>
    <name evidence="4" type="ORF">RMAR1173_LOCUS10576</name>
</gene>
<dbReference type="PANTHER" id="PTHR10342:SF274">
    <property type="entry name" value="ARYLSULFATASE B"/>
    <property type="match status" value="1"/>
</dbReference>
<reference evidence="4" key="1">
    <citation type="submission" date="2021-01" db="EMBL/GenBank/DDBJ databases">
        <authorList>
            <person name="Corre E."/>
            <person name="Pelletier E."/>
            <person name="Niang G."/>
            <person name="Scheremetjew M."/>
            <person name="Finn R."/>
            <person name="Kale V."/>
            <person name="Holt S."/>
            <person name="Cochrane G."/>
            <person name="Meng A."/>
            <person name="Brown T."/>
            <person name="Cohen L."/>
        </authorList>
    </citation>
    <scope>NUCLEOTIDE SEQUENCE</scope>
    <source>
        <strain evidence="4">CCMP1243</strain>
    </source>
</reference>
<evidence type="ECO:0000256" key="1">
    <source>
        <dbReference type="ARBA" id="ARBA00022723"/>
    </source>
</evidence>
<dbReference type="InterPro" id="IPR017850">
    <property type="entry name" value="Alkaline_phosphatase_core_sf"/>
</dbReference>
<dbReference type="GO" id="GO:0046872">
    <property type="term" value="F:metal ion binding"/>
    <property type="evidence" value="ECO:0007669"/>
    <property type="project" value="UniProtKB-KW"/>
</dbReference>
<evidence type="ECO:0000256" key="3">
    <source>
        <dbReference type="ARBA" id="ARBA00023180"/>
    </source>
</evidence>
<name>A0A7S2WH76_9STRA</name>
<dbReference type="Gene3D" id="3.30.1120.10">
    <property type="match status" value="1"/>
</dbReference>
<keyword evidence="2" id="KW-0106">Calcium</keyword>